<dbReference type="InterPro" id="IPR036396">
    <property type="entry name" value="Cyt_P450_sf"/>
</dbReference>
<dbReference type="PRINTS" id="PR00463">
    <property type="entry name" value="EP450I"/>
</dbReference>
<sequence>MSNEAFPPAMEPSFSHSAAIALGALNKVVWLLLLLKRVPGLNRPYVQLHQWLSTQVNQRRMCKEPAADILSWILAELGNKEPAWLEFQNLKWDAYLILMAASETTSHTLSCLFFELADHPHVWTILQEEIDELYAHEEQPSQMALAKLPYLQACINEALRLYPVLPSGAQRVVPAAGLQLKNAFIPGNTIVQMPFYTIYRDERLFDQADNFIPERWTSKTELDDLRALESSSHCSNSVI</sequence>
<dbReference type="InterPro" id="IPR002401">
    <property type="entry name" value="Cyt_P450_E_grp-I"/>
</dbReference>
<keyword evidence="7" id="KW-0503">Monooxygenase</keyword>
<comment type="similarity">
    <text evidence="2">Belongs to the cytochrome P450 family.</text>
</comment>
<dbReference type="SUPFAM" id="SSF48264">
    <property type="entry name" value="Cytochrome P450"/>
    <property type="match status" value="1"/>
</dbReference>
<dbReference type="GO" id="GO:0005506">
    <property type="term" value="F:iron ion binding"/>
    <property type="evidence" value="ECO:0007669"/>
    <property type="project" value="InterPro"/>
</dbReference>
<dbReference type="OrthoDB" id="6692864at2759"/>
<protein>
    <submittedName>
        <fullName evidence="8">Cytochrome p450 domain-containing protein</fullName>
    </submittedName>
</protein>
<dbReference type="GO" id="GO:0020037">
    <property type="term" value="F:heme binding"/>
    <property type="evidence" value="ECO:0007669"/>
    <property type="project" value="InterPro"/>
</dbReference>
<evidence type="ECO:0000256" key="3">
    <source>
        <dbReference type="ARBA" id="ARBA00022617"/>
    </source>
</evidence>
<proteinExistence type="inferred from homology"/>
<accession>A0A9P8N871</accession>
<reference evidence="8" key="1">
    <citation type="submission" date="2021-09" db="EMBL/GenBank/DDBJ databases">
        <title>A high-quality genome of the endoparasitic fungus Hirsutella rhossiliensis with a comparison of Hirsutella genomes reveals transposable elements contributing to genome size variation.</title>
        <authorList>
            <person name="Lin R."/>
            <person name="Jiao Y."/>
            <person name="Sun X."/>
            <person name="Ling J."/>
            <person name="Xie B."/>
            <person name="Cheng X."/>
        </authorList>
    </citation>
    <scope>NUCLEOTIDE SEQUENCE</scope>
    <source>
        <strain evidence="8">HR02</strain>
    </source>
</reference>
<dbReference type="InterPro" id="IPR001128">
    <property type="entry name" value="Cyt_P450"/>
</dbReference>
<dbReference type="Gene3D" id="1.10.630.10">
    <property type="entry name" value="Cytochrome P450"/>
    <property type="match status" value="1"/>
</dbReference>
<comment type="caution">
    <text evidence="8">The sequence shown here is derived from an EMBL/GenBank/DDBJ whole genome shotgun (WGS) entry which is preliminary data.</text>
</comment>
<evidence type="ECO:0000313" key="9">
    <source>
        <dbReference type="Proteomes" id="UP000824596"/>
    </source>
</evidence>
<evidence type="ECO:0000256" key="2">
    <source>
        <dbReference type="ARBA" id="ARBA00010617"/>
    </source>
</evidence>
<gene>
    <name evidence="8" type="ORF">HRG_00408</name>
</gene>
<evidence type="ECO:0000256" key="6">
    <source>
        <dbReference type="ARBA" id="ARBA00023004"/>
    </source>
</evidence>
<evidence type="ECO:0000256" key="5">
    <source>
        <dbReference type="ARBA" id="ARBA00023002"/>
    </source>
</evidence>
<keyword evidence="4" id="KW-0479">Metal-binding</keyword>
<keyword evidence="5" id="KW-0560">Oxidoreductase</keyword>
<dbReference type="InterPro" id="IPR050121">
    <property type="entry name" value="Cytochrome_P450_monoxygenase"/>
</dbReference>
<evidence type="ECO:0000256" key="7">
    <source>
        <dbReference type="ARBA" id="ARBA00023033"/>
    </source>
</evidence>
<evidence type="ECO:0000313" key="8">
    <source>
        <dbReference type="EMBL" id="KAH0967766.1"/>
    </source>
</evidence>
<dbReference type="EMBL" id="JAIZPD010000001">
    <property type="protein sequence ID" value="KAH0967766.1"/>
    <property type="molecule type" value="Genomic_DNA"/>
</dbReference>
<keyword evidence="9" id="KW-1185">Reference proteome</keyword>
<dbReference type="Pfam" id="PF00067">
    <property type="entry name" value="p450"/>
    <property type="match status" value="1"/>
</dbReference>
<dbReference type="Proteomes" id="UP000824596">
    <property type="component" value="Unassembled WGS sequence"/>
</dbReference>
<dbReference type="GeneID" id="68349537"/>
<dbReference type="GO" id="GO:0016705">
    <property type="term" value="F:oxidoreductase activity, acting on paired donors, with incorporation or reduction of molecular oxygen"/>
    <property type="evidence" value="ECO:0007669"/>
    <property type="project" value="InterPro"/>
</dbReference>
<keyword evidence="3" id="KW-0349">Heme</keyword>
<keyword evidence="6" id="KW-0408">Iron</keyword>
<evidence type="ECO:0000256" key="1">
    <source>
        <dbReference type="ARBA" id="ARBA00001971"/>
    </source>
</evidence>
<comment type="cofactor">
    <cofactor evidence="1">
        <name>heme</name>
        <dbReference type="ChEBI" id="CHEBI:30413"/>
    </cofactor>
</comment>
<dbReference type="GO" id="GO:0004497">
    <property type="term" value="F:monooxygenase activity"/>
    <property type="evidence" value="ECO:0007669"/>
    <property type="project" value="UniProtKB-KW"/>
</dbReference>
<evidence type="ECO:0000256" key="4">
    <source>
        <dbReference type="ARBA" id="ARBA00022723"/>
    </source>
</evidence>
<name>A0A9P8N871_9HYPO</name>
<dbReference type="RefSeq" id="XP_044725279.1">
    <property type="nucleotide sequence ID" value="XM_044858879.1"/>
</dbReference>
<dbReference type="AlphaFoldDB" id="A0A9P8N871"/>
<organism evidence="8 9">
    <name type="scientific">Hirsutella rhossiliensis</name>
    <dbReference type="NCBI Taxonomy" id="111463"/>
    <lineage>
        <taxon>Eukaryota</taxon>
        <taxon>Fungi</taxon>
        <taxon>Dikarya</taxon>
        <taxon>Ascomycota</taxon>
        <taxon>Pezizomycotina</taxon>
        <taxon>Sordariomycetes</taxon>
        <taxon>Hypocreomycetidae</taxon>
        <taxon>Hypocreales</taxon>
        <taxon>Ophiocordycipitaceae</taxon>
        <taxon>Hirsutella</taxon>
    </lineage>
</organism>
<dbReference type="PANTHER" id="PTHR24305">
    <property type="entry name" value="CYTOCHROME P450"/>
    <property type="match status" value="1"/>
</dbReference>
<dbReference type="PRINTS" id="PR00385">
    <property type="entry name" value="P450"/>
</dbReference>
<dbReference type="PANTHER" id="PTHR24305:SF187">
    <property type="entry name" value="P450, PUTATIVE (EUROFUNG)-RELATED"/>
    <property type="match status" value="1"/>
</dbReference>